<dbReference type="SUPFAM" id="SSF56672">
    <property type="entry name" value="DNA/RNA polymerases"/>
    <property type="match status" value="1"/>
</dbReference>
<dbReference type="Gramene" id="evm.model.01.1679">
    <property type="protein sequence ID" value="cds.evm.model.01.1679"/>
    <property type="gene ID" value="evm.TU.01.1679"/>
</dbReference>
<feature type="domain" description="CCHC-type" evidence="8">
    <location>
        <begin position="263"/>
        <end position="276"/>
    </location>
</feature>
<keyword evidence="3" id="KW-0805">Transcription regulation</keyword>
<dbReference type="InterPro" id="IPR026960">
    <property type="entry name" value="RVT-Znf"/>
</dbReference>
<keyword evidence="10" id="KW-1185">Reference proteome</keyword>
<dbReference type="GO" id="GO:0003676">
    <property type="term" value="F:nucleic acid binding"/>
    <property type="evidence" value="ECO:0007669"/>
    <property type="project" value="InterPro"/>
</dbReference>
<reference evidence="9" key="2">
    <citation type="submission" date="2021-03" db="UniProtKB">
        <authorList>
            <consortium name="EnsemblPlants"/>
        </authorList>
    </citation>
    <scope>IDENTIFICATION</scope>
</reference>
<evidence type="ECO:0000313" key="10">
    <source>
        <dbReference type="Proteomes" id="UP000596661"/>
    </source>
</evidence>
<dbReference type="GO" id="GO:0006355">
    <property type="term" value="P:regulation of DNA-templated transcription"/>
    <property type="evidence" value="ECO:0007669"/>
    <property type="project" value="InterPro"/>
</dbReference>
<name>A0A803NI26_CANSA</name>
<proteinExistence type="predicted"/>
<evidence type="ECO:0000256" key="4">
    <source>
        <dbReference type="ARBA" id="ARBA00023163"/>
    </source>
</evidence>
<dbReference type="Gene3D" id="1.10.274.30">
    <property type="entry name" value="MRG domain"/>
    <property type="match status" value="1"/>
</dbReference>
<accession>A0A803NI26</accession>
<protein>
    <recommendedName>
        <fullName evidence="8">CCHC-type domain-containing protein</fullName>
    </recommendedName>
</protein>
<evidence type="ECO:0000256" key="6">
    <source>
        <dbReference type="PROSITE-ProRule" id="PRU00047"/>
    </source>
</evidence>
<feature type="region of interest" description="Disordered" evidence="7">
    <location>
        <begin position="1"/>
        <end position="24"/>
    </location>
</feature>
<dbReference type="Pfam" id="PF11717">
    <property type="entry name" value="Tudor-knot"/>
    <property type="match status" value="1"/>
</dbReference>
<dbReference type="PROSITE" id="PS51640">
    <property type="entry name" value="MRG"/>
    <property type="match status" value="1"/>
</dbReference>
<keyword evidence="5" id="KW-0539">Nucleus</keyword>
<dbReference type="InterPro" id="IPR025995">
    <property type="entry name" value="Tudor-knot"/>
</dbReference>
<dbReference type="EnsemblPlants" id="evm.model.01.1679">
    <property type="protein sequence ID" value="cds.evm.model.01.1679"/>
    <property type="gene ID" value="evm.TU.01.1679"/>
</dbReference>
<dbReference type="InterPro" id="IPR026541">
    <property type="entry name" value="MRG_dom"/>
</dbReference>
<dbReference type="InterPro" id="IPR001878">
    <property type="entry name" value="Znf_CCHC"/>
</dbReference>
<evidence type="ECO:0000259" key="8">
    <source>
        <dbReference type="PROSITE" id="PS50158"/>
    </source>
</evidence>
<evidence type="ECO:0000256" key="5">
    <source>
        <dbReference type="ARBA" id="ARBA00023242"/>
    </source>
</evidence>
<dbReference type="EMBL" id="UZAU01000042">
    <property type="status" value="NOT_ANNOTATED_CDS"/>
    <property type="molecule type" value="Genomic_DNA"/>
</dbReference>
<dbReference type="InterPro" id="IPR044730">
    <property type="entry name" value="RNase_H-like_dom_plant"/>
</dbReference>
<evidence type="ECO:0000256" key="1">
    <source>
        <dbReference type="ARBA" id="ARBA00004123"/>
    </source>
</evidence>
<dbReference type="CDD" id="cd01650">
    <property type="entry name" value="RT_nLTR_like"/>
    <property type="match status" value="1"/>
</dbReference>
<dbReference type="Pfam" id="PF00078">
    <property type="entry name" value="RVT_1"/>
    <property type="match status" value="1"/>
</dbReference>
<feature type="compositionally biased region" description="Polar residues" evidence="7">
    <location>
        <begin position="1"/>
        <end position="13"/>
    </location>
</feature>
<dbReference type="SUPFAM" id="SSF53098">
    <property type="entry name" value="Ribonuclease H-like"/>
    <property type="match status" value="1"/>
</dbReference>
<keyword evidence="6" id="KW-0479">Metal-binding</keyword>
<dbReference type="InterPro" id="IPR008676">
    <property type="entry name" value="MRG"/>
</dbReference>
<dbReference type="SUPFAM" id="SSF54160">
    <property type="entry name" value="Chromo domain-like"/>
    <property type="match status" value="1"/>
</dbReference>
<dbReference type="InterPro" id="IPR002156">
    <property type="entry name" value="RNaseH_domain"/>
</dbReference>
<dbReference type="Gene3D" id="3.30.420.10">
    <property type="entry name" value="Ribonuclease H-like superfamily/Ribonuclease H"/>
    <property type="match status" value="1"/>
</dbReference>
<dbReference type="InterPro" id="IPR038217">
    <property type="entry name" value="MRG_C_sf"/>
</dbReference>
<dbReference type="PANTHER" id="PTHR10880:SF44">
    <property type="entry name" value="PROTEIN MRG2"/>
    <property type="match status" value="1"/>
</dbReference>
<dbReference type="Pfam" id="PF13966">
    <property type="entry name" value="zf-RVT"/>
    <property type="match status" value="1"/>
</dbReference>
<dbReference type="GO" id="GO:0004523">
    <property type="term" value="F:RNA-DNA hybrid ribonuclease activity"/>
    <property type="evidence" value="ECO:0007669"/>
    <property type="project" value="InterPro"/>
</dbReference>
<dbReference type="InterPro" id="IPR000477">
    <property type="entry name" value="RT_dom"/>
</dbReference>
<dbReference type="InterPro" id="IPR036397">
    <property type="entry name" value="RNaseH_sf"/>
</dbReference>
<dbReference type="GO" id="GO:0005634">
    <property type="term" value="C:nucleus"/>
    <property type="evidence" value="ECO:0007669"/>
    <property type="project" value="UniProtKB-SubCell"/>
</dbReference>
<dbReference type="InterPro" id="IPR012337">
    <property type="entry name" value="RNaseH-like_sf"/>
</dbReference>
<reference evidence="9" key="1">
    <citation type="submission" date="2018-11" db="EMBL/GenBank/DDBJ databases">
        <authorList>
            <person name="Grassa J C."/>
        </authorList>
    </citation>
    <scope>NUCLEOTIDE SEQUENCE [LARGE SCALE GENOMIC DNA]</scope>
</reference>
<dbReference type="GO" id="GO:0008270">
    <property type="term" value="F:zinc ion binding"/>
    <property type="evidence" value="ECO:0007669"/>
    <property type="project" value="UniProtKB-KW"/>
</dbReference>
<dbReference type="InterPro" id="IPR043502">
    <property type="entry name" value="DNA/RNA_pol_sf"/>
</dbReference>
<evidence type="ECO:0000313" key="9">
    <source>
        <dbReference type="EnsemblPlants" id="cds.evm.model.01.1679"/>
    </source>
</evidence>
<keyword evidence="4" id="KW-0804">Transcription</keyword>
<dbReference type="InterPro" id="IPR016197">
    <property type="entry name" value="Chromo-like_dom_sf"/>
</dbReference>
<dbReference type="PROSITE" id="PS50158">
    <property type="entry name" value="ZF_CCHC"/>
    <property type="match status" value="1"/>
</dbReference>
<evidence type="ECO:0000256" key="3">
    <source>
        <dbReference type="ARBA" id="ARBA00023015"/>
    </source>
</evidence>
<evidence type="ECO:0000256" key="2">
    <source>
        <dbReference type="ARBA" id="ARBA00022853"/>
    </source>
</evidence>
<keyword evidence="2" id="KW-0156">Chromatin regulator</keyword>
<dbReference type="GO" id="GO:0000123">
    <property type="term" value="C:histone acetyltransferase complex"/>
    <property type="evidence" value="ECO:0007669"/>
    <property type="project" value="TreeGrafter"/>
</dbReference>
<dbReference type="CDD" id="cd06222">
    <property type="entry name" value="RNase_H_like"/>
    <property type="match status" value="1"/>
</dbReference>
<keyword evidence="6" id="KW-0863">Zinc-finger</keyword>
<sequence length="1496" mass="169176">MGSSNNTGLTDSSDTQKLKQEDADSSPYSVGEMVLVSCGHYYYAAKVLKIVGYLNNWDFYVHYHGWSKKWDEWVTTDRLMTYTEENVQKHLAINKKQGIHKSTELARSSNFKEKSTNVLASGKKRKSDDRRFMENINITMEMCAKIQIPLGLRKHLVDDCEFITCMGKLPRLPRHPNVSEIFQWYIQHRTEQKEPSADSVHEIMKGLQCYFDKALPLRLLYSEERQQYERAMAAYDLTPSHVYGAEHLLRLFEFRYERLPNYCMECGRIGHLYQKCSVFLEKLDNDIVPELPYGPQLNGARLPTSSYDRYRTDFSKGNAWPLLTRLARTTLTETLPTLSSIPPPQPIPFLLGESSTSAAIQANYRPSIIPNITTGSSGFVSNSPPSLSLNAPMFTPPTLNNKSYSKTPLCSNTATITAATSSATDIHYQNEGKQVLTSSNCPNTAVKLDVYTLDLIGDGISNSNKCSSNVFATYPPPTHQIYSTTFPSQSTTVTAPTISSVSPPILHTTMTNLGGQENASPNQELDPIQSVSAAAGVDSTEADDNSAPSVTHLDYYDSDRRAILIEINFSNQLATEKRRSRFRFERIWLNDAESATIIDANWKQNQQLNEDIFTQLSGSLQSCAASLQQWHIGKFGHMKRDIKKAQTRVQQLNSSVTPDSNFSNNVQSAEAILDELFANGEQYWQQRSWVDWLQSRDRNTKFFHAKASSRKSNNRINKLQNAAGQYVYSREDIATVITQYFATLFKASDEDHWALSHVLSTIPTTITDAHNDFLLQDFTKEDVLTALQSMGADKSPGIDGMSAMFYQHNWDTVGPLVSQVVLDVLNNGGNPVAFNKTLITLIPKIKKPKTMKEFRPISLCNVVYKLISKMIVLRLKHVLPYVISETQSAFLPNKLITDNVLVAFEMVHSLKNRKRGTKGYAALKLDMSKAFDRVEWSYLVAVMESECHERYLGLPAYSEQDKKHLFADIKERIWKLLHAWNDKLFSIGGKEILLKAVVQSIPTYAMSCFKLSKSFCTQLDTMMAQFWWGSTDDKKKTHWKKWKFLCKTKMEGGLGFRSYIHFNQALLAKQAWRIFNNPTSLLSQILKARYFPTSDFLTANKPNYSSLTWQGICLGADFSVVDIDNILTIPLSSSATEDYWVWNYNNTRDYTVQSGYHFACSLEDQDISTSNSSWWSEFWNLNLPSKVKIFGWRVLQNTLPCAAALFQRKVITSAACSLCSNAWESVGHALLSCKHAKAVWRSSDFSFDFQAASRMKDGDFIMFLSTIHTKSDMEKILCIMWFIWFDRNNILHDKMPQKPPAICAKALVYLRNFQQVQTSLSTPNLRPSVAPHQPWQAPPQGQLKLNVDAAVLSPSNRMGLGAIVRDSNGHVQAALSKPMVGNFKAHEMEAKAIYHSLIWAKNQRLRIDIVESDCLMVVSALNGLSSKTLGFNDLILDVKNQLSFFPNVCVSHVRRDSNQAAHGLAKQALVMDNDCMWYEDIPPAIVSVVVKNSLHL</sequence>
<organism evidence="9 10">
    <name type="scientific">Cannabis sativa</name>
    <name type="common">Hemp</name>
    <name type="synonym">Marijuana</name>
    <dbReference type="NCBI Taxonomy" id="3483"/>
    <lineage>
        <taxon>Eukaryota</taxon>
        <taxon>Viridiplantae</taxon>
        <taxon>Streptophyta</taxon>
        <taxon>Embryophyta</taxon>
        <taxon>Tracheophyta</taxon>
        <taxon>Spermatophyta</taxon>
        <taxon>Magnoliopsida</taxon>
        <taxon>eudicotyledons</taxon>
        <taxon>Gunneridae</taxon>
        <taxon>Pentapetalae</taxon>
        <taxon>rosids</taxon>
        <taxon>fabids</taxon>
        <taxon>Rosales</taxon>
        <taxon>Cannabaceae</taxon>
        <taxon>Cannabis</taxon>
    </lineage>
</organism>
<dbReference type="Pfam" id="PF05712">
    <property type="entry name" value="MRG"/>
    <property type="match status" value="1"/>
</dbReference>
<dbReference type="PANTHER" id="PTHR10880">
    <property type="entry name" value="MORTALITY FACTOR 4-LIKE PROTEIN"/>
    <property type="match status" value="1"/>
</dbReference>
<dbReference type="Gene3D" id="2.30.30.140">
    <property type="match status" value="1"/>
</dbReference>
<evidence type="ECO:0000256" key="7">
    <source>
        <dbReference type="SAM" id="MobiDB-lite"/>
    </source>
</evidence>
<dbReference type="Proteomes" id="UP000596661">
    <property type="component" value="Chromosome 1"/>
</dbReference>
<keyword evidence="6" id="KW-0862">Zinc</keyword>
<comment type="subcellular location">
    <subcellularLocation>
        <location evidence="1">Nucleus</location>
    </subcellularLocation>
</comment>
<dbReference type="GO" id="GO:0006325">
    <property type="term" value="P:chromatin organization"/>
    <property type="evidence" value="ECO:0007669"/>
    <property type="project" value="UniProtKB-KW"/>
</dbReference>
<dbReference type="Pfam" id="PF13456">
    <property type="entry name" value="RVT_3"/>
    <property type="match status" value="1"/>
</dbReference>